<evidence type="ECO:0000256" key="5">
    <source>
        <dbReference type="ARBA" id="ARBA00023274"/>
    </source>
</evidence>
<evidence type="ECO:0000256" key="1">
    <source>
        <dbReference type="ARBA" id="ARBA00002569"/>
    </source>
</evidence>
<evidence type="ECO:0000256" key="6">
    <source>
        <dbReference type="ARBA" id="ARBA00035153"/>
    </source>
</evidence>
<dbReference type="GO" id="GO:1990904">
    <property type="term" value="C:ribonucleoprotein complex"/>
    <property type="evidence" value="ECO:0007669"/>
    <property type="project" value="UniProtKB-KW"/>
</dbReference>
<keyword evidence="5" id="KW-0687">Ribonucleoprotein</keyword>
<evidence type="ECO:0000256" key="4">
    <source>
        <dbReference type="ARBA" id="ARBA00022980"/>
    </source>
</evidence>
<evidence type="ECO:0000256" key="7">
    <source>
        <dbReference type="ARBA" id="ARBA00035516"/>
    </source>
</evidence>
<sequence length="69" mass="7927">TKTRKGIYRTRTFLKRINQPSLQIYANYQGICKVLSGMGIAILSTFRGIMTDREAQLNRIGGEVLCYIW</sequence>
<dbReference type="STRING" id="4533.J3LW99"/>
<reference evidence="8" key="1">
    <citation type="journal article" date="2013" name="Nat. Commun.">
        <title>Whole-genome sequencing of Oryza brachyantha reveals mechanisms underlying Oryza genome evolution.</title>
        <authorList>
            <person name="Chen J."/>
            <person name="Huang Q."/>
            <person name="Gao D."/>
            <person name="Wang J."/>
            <person name="Lang Y."/>
            <person name="Liu T."/>
            <person name="Li B."/>
            <person name="Bai Z."/>
            <person name="Luis Goicoechea J."/>
            <person name="Liang C."/>
            <person name="Chen C."/>
            <person name="Zhang W."/>
            <person name="Sun S."/>
            <person name="Liao Y."/>
            <person name="Zhang X."/>
            <person name="Yang L."/>
            <person name="Song C."/>
            <person name="Wang M."/>
            <person name="Shi J."/>
            <person name="Liu G."/>
            <person name="Liu J."/>
            <person name="Zhou H."/>
            <person name="Zhou W."/>
            <person name="Yu Q."/>
            <person name="An N."/>
            <person name="Chen Y."/>
            <person name="Cai Q."/>
            <person name="Wang B."/>
            <person name="Liu B."/>
            <person name="Min J."/>
            <person name="Huang Y."/>
            <person name="Wu H."/>
            <person name="Li Z."/>
            <person name="Zhang Y."/>
            <person name="Yin Y."/>
            <person name="Song W."/>
            <person name="Jiang J."/>
            <person name="Jackson S.A."/>
            <person name="Wing R.A."/>
            <person name="Wang J."/>
            <person name="Chen M."/>
        </authorList>
    </citation>
    <scope>NUCLEOTIDE SEQUENCE [LARGE SCALE GENOMIC DNA]</scope>
    <source>
        <strain evidence="8">cv. IRGC 101232</strain>
    </source>
</reference>
<accession>J3LW99</accession>
<dbReference type="GO" id="GO:0006412">
    <property type="term" value="P:translation"/>
    <property type="evidence" value="ECO:0007669"/>
    <property type="project" value="InterPro"/>
</dbReference>
<keyword evidence="4" id="KW-0689">Ribosomal protein</keyword>
<evidence type="ECO:0000313" key="8">
    <source>
        <dbReference type="EnsemblPlants" id="OB04G14240.1"/>
    </source>
</evidence>
<dbReference type="GO" id="GO:0005840">
    <property type="term" value="C:ribosome"/>
    <property type="evidence" value="ECO:0007669"/>
    <property type="project" value="UniProtKB-KW"/>
</dbReference>
<dbReference type="EnsemblPlants" id="OB04G14240.1">
    <property type="protein sequence ID" value="OB04G14240.1"/>
    <property type="gene ID" value="OB04G14240"/>
</dbReference>
<dbReference type="FunFam" id="3.30.1490.10:FF:000001">
    <property type="entry name" value="30S ribosomal protein S8"/>
    <property type="match status" value="1"/>
</dbReference>
<dbReference type="HOGENOM" id="CLU_098428_3_0_1"/>
<dbReference type="GO" id="GO:0005737">
    <property type="term" value="C:cytoplasm"/>
    <property type="evidence" value="ECO:0007669"/>
    <property type="project" value="UniProtKB-ARBA"/>
</dbReference>
<protein>
    <recommendedName>
        <fullName evidence="6">Small ribosomal subunit protein uS8c</fullName>
    </recommendedName>
    <alternativeName>
        <fullName evidence="7">30S ribosomal protein S8, chloroplastic</fullName>
    </alternativeName>
</protein>
<dbReference type="Gene3D" id="3.30.1490.10">
    <property type="match status" value="1"/>
</dbReference>
<proteinExistence type="inferred from homology"/>
<reference evidence="8" key="2">
    <citation type="submission" date="2013-04" db="UniProtKB">
        <authorList>
            <consortium name="EnsemblPlants"/>
        </authorList>
    </citation>
    <scope>IDENTIFICATION</scope>
</reference>
<dbReference type="InterPro" id="IPR000630">
    <property type="entry name" value="Ribosomal_uS8"/>
</dbReference>
<name>J3LW99_ORYBR</name>
<keyword evidence="9" id="KW-1185">Reference proteome</keyword>
<evidence type="ECO:0000256" key="3">
    <source>
        <dbReference type="ARBA" id="ARBA00011458"/>
    </source>
</evidence>
<dbReference type="AlphaFoldDB" id="J3LW99"/>
<dbReference type="Proteomes" id="UP000006038">
    <property type="component" value="Chromosome 4"/>
</dbReference>
<dbReference type="Pfam" id="PF00410">
    <property type="entry name" value="Ribosomal_S8"/>
    <property type="match status" value="1"/>
</dbReference>
<dbReference type="eggNOG" id="KOG1754">
    <property type="taxonomic scope" value="Eukaryota"/>
</dbReference>
<comment type="subunit">
    <text evidence="3">Part of the 30S ribosomal subunit.</text>
</comment>
<evidence type="ECO:0000256" key="2">
    <source>
        <dbReference type="ARBA" id="ARBA00006471"/>
    </source>
</evidence>
<dbReference type="InterPro" id="IPR035987">
    <property type="entry name" value="Ribosomal_uS8_sf"/>
</dbReference>
<dbReference type="Gramene" id="OB04G14240.1">
    <property type="protein sequence ID" value="OB04G14240.1"/>
    <property type="gene ID" value="OB04G14240"/>
</dbReference>
<dbReference type="SUPFAM" id="SSF56047">
    <property type="entry name" value="Ribosomal protein S8"/>
    <property type="match status" value="1"/>
</dbReference>
<comment type="similarity">
    <text evidence="2">Belongs to the universal ribosomal protein uS8 family.</text>
</comment>
<evidence type="ECO:0000313" key="9">
    <source>
        <dbReference type="Proteomes" id="UP000006038"/>
    </source>
</evidence>
<comment type="function">
    <text evidence="1">One of the primary rRNA binding proteins, it binds directly to 16S rRNA central domain where it helps coordinate assembly of the platform of the 30S subunit.</text>
</comment>
<organism evidence="8">
    <name type="scientific">Oryza brachyantha</name>
    <name type="common">malo sina</name>
    <dbReference type="NCBI Taxonomy" id="4533"/>
    <lineage>
        <taxon>Eukaryota</taxon>
        <taxon>Viridiplantae</taxon>
        <taxon>Streptophyta</taxon>
        <taxon>Embryophyta</taxon>
        <taxon>Tracheophyta</taxon>
        <taxon>Spermatophyta</taxon>
        <taxon>Magnoliopsida</taxon>
        <taxon>Liliopsida</taxon>
        <taxon>Poales</taxon>
        <taxon>Poaceae</taxon>
        <taxon>BOP clade</taxon>
        <taxon>Oryzoideae</taxon>
        <taxon>Oryzeae</taxon>
        <taxon>Oryzinae</taxon>
        <taxon>Oryza</taxon>
    </lineage>
</organism>
<dbReference type="GO" id="GO:0003735">
    <property type="term" value="F:structural constituent of ribosome"/>
    <property type="evidence" value="ECO:0007669"/>
    <property type="project" value="InterPro"/>
</dbReference>